<evidence type="ECO:0000313" key="2">
    <source>
        <dbReference type="EMBL" id="TMS37303.1"/>
    </source>
</evidence>
<accession>A0A4V6I8B7</accession>
<organism evidence="2 3">
    <name type="scientific">Steinernema carpocapsae</name>
    <name type="common">Entomopathogenic nematode</name>
    <dbReference type="NCBI Taxonomy" id="34508"/>
    <lineage>
        <taxon>Eukaryota</taxon>
        <taxon>Metazoa</taxon>
        <taxon>Ecdysozoa</taxon>
        <taxon>Nematoda</taxon>
        <taxon>Chromadorea</taxon>
        <taxon>Rhabditida</taxon>
        <taxon>Tylenchina</taxon>
        <taxon>Panagrolaimomorpha</taxon>
        <taxon>Strongyloidoidea</taxon>
        <taxon>Steinernematidae</taxon>
        <taxon>Steinernema</taxon>
    </lineage>
</organism>
<proteinExistence type="predicted"/>
<dbReference type="EMBL" id="AZBU02000001">
    <property type="protein sequence ID" value="TMS37303.1"/>
    <property type="molecule type" value="Genomic_DNA"/>
</dbReference>
<keyword evidence="1" id="KW-1133">Transmembrane helix</keyword>
<dbReference type="OrthoDB" id="6243211at2759"/>
<dbReference type="AlphaFoldDB" id="A0A4V6I8B7"/>
<evidence type="ECO:0000256" key="1">
    <source>
        <dbReference type="SAM" id="Phobius"/>
    </source>
</evidence>
<sequence>MRRLHEIIPSSQQIQPTLDQITKLVNEEQTQVNKFIVDMKEILRFDSPKIAPVANVDGGSEHIVKTIQDQHVVLNQQLEELKRLIKLDKSLNVDPSGVVYVGNDMEMLLSQTEKNLESKLKLQTLVIVTFGYAALAFSIPVILSFFR</sequence>
<protein>
    <submittedName>
        <fullName evidence="2">Uncharacterized protein</fullName>
    </submittedName>
</protein>
<comment type="caution">
    <text evidence="2">The sequence shown here is derived from an EMBL/GenBank/DDBJ whole genome shotgun (WGS) entry which is preliminary data.</text>
</comment>
<reference evidence="2 3" key="1">
    <citation type="journal article" date="2015" name="Genome Biol.">
        <title>Comparative genomics of Steinernema reveals deeply conserved gene regulatory networks.</title>
        <authorList>
            <person name="Dillman A.R."/>
            <person name="Macchietto M."/>
            <person name="Porter C.F."/>
            <person name="Rogers A."/>
            <person name="Williams B."/>
            <person name="Antoshechkin I."/>
            <person name="Lee M.M."/>
            <person name="Goodwin Z."/>
            <person name="Lu X."/>
            <person name="Lewis E.E."/>
            <person name="Goodrich-Blair H."/>
            <person name="Stock S.P."/>
            <person name="Adams B.J."/>
            <person name="Sternberg P.W."/>
            <person name="Mortazavi A."/>
        </authorList>
    </citation>
    <scope>NUCLEOTIDE SEQUENCE [LARGE SCALE GENOMIC DNA]</scope>
    <source>
        <strain evidence="2 3">ALL</strain>
    </source>
</reference>
<dbReference type="STRING" id="34508.A0A4V6I8B7"/>
<keyword evidence="1" id="KW-0472">Membrane</keyword>
<dbReference type="EMBL" id="CM016762">
    <property type="protein sequence ID" value="TMS37303.1"/>
    <property type="molecule type" value="Genomic_DNA"/>
</dbReference>
<name>A0A4V6I8B7_STECR</name>
<keyword evidence="1" id="KW-0812">Transmembrane</keyword>
<keyword evidence="3" id="KW-1185">Reference proteome</keyword>
<evidence type="ECO:0000313" key="3">
    <source>
        <dbReference type="Proteomes" id="UP000298663"/>
    </source>
</evidence>
<dbReference type="Proteomes" id="UP000298663">
    <property type="component" value="Chromosome X"/>
</dbReference>
<reference evidence="2 3" key="2">
    <citation type="journal article" date="2019" name="G3 (Bethesda)">
        <title>Hybrid Assembly of the Genome of the Entomopathogenic Nematode Steinernema carpocapsae Identifies the X-Chromosome.</title>
        <authorList>
            <person name="Serra L."/>
            <person name="Macchietto M."/>
            <person name="Macias-Munoz A."/>
            <person name="McGill C.J."/>
            <person name="Rodriguez I.M."/>
            <person name="Rodriguez B."/>
            <person name="Murad R."/>
            <person name="Mortazavi A."/>
        </authorList>
    </citation>
    <scope>NUCLEOTIDE SEQUENCE [LARGE SCALE GENOMIC DNA]</scope>
    <source>
        <strain evidence="2 3">ALL</strain>
    </source>
</reference>
<feature type="transmembrane region" description="Helical" evidence="1">
    <location>
        <begin position="124"/>
        <end position="146"/>
    </location>
</feature>
<gene>
    <name evidence="2" type="ORF">L596_004262</name>
</gene>